<evidence type="ECO:0000313" key="7">
    <source>
        <dbReference type="EMBL" id="AIZ15719.1"/>
    </source>
</evidence>
<sequence length="537" mass="59044">MACTTILVGKGASYDGSTIIARNEDDEPGSFNNKKLIIVRPEDQPCTYTSVNGHLTIDLPSDPLQYSETPNSFTSAGVWGEAGINEANVAMTATETITSNARVLGADPLVPYTPAKGTEGSADYEPAVPGGIGEEDLVTIVLPYIHSAREGVERLGALLEEYGTYESNGIGFSDSSEIWWLETVGGHHWIARRVPDDCYVVNPNRLGIDDFDFDDAFGDQNDYMCSADLREFMRRHHLDLGWGPDGEFNPREAFGSHSDMDHVYNTPRAWAIERYFNPLDEAWDGPDADLTPASDDIPWCRQPDHKITIEDVDYALALHYQGTEYDPYGKRGDASTRHMYRPVGINRTCERSILQIRPYAPQADRAIHWITFAATPFNATVPFFANVDAMPDYVSNTTPTVTLDSYYWASRLLAVLGDSDYAGTAEQTAHYKQTVAAAGHELIFATDEQIARLGDSDTRGAAAREVEDEDEAIAADVEPMDPAEVTTATRDTEARGVLAAANESMARQLKEQTQTMIAAALQATSVNMKNAFSMADF</sequence>
<dbReference type="InterPro" id="IPR005322">
    <property type="entry name" value="Peptidase_C69"/>
</dbReference>
<keyword evidence="8" id="KW-1185">Reference proteome</keyword>
<evidence type="ECO:0000256" key="5">
    <source>
        <dbReference type="ARBA" id="ARBA00022997"/>
    </source>
</evidence>
<dbReference type="InterPro" id="IPR047804">
    <property type="entry name" value="C69_dipept_A-like"/>
</dbReference>
<evidence type="ECO:0000256" key="1">
    <source>
        <dbReference type="ARBA" id="ARBA00001670"/>
    </source>
</evidence>
<dbReference type="KEGG" id="bpsp:AH67_01170"/>
<dbReference type="AlphaFoldDB" id="A0A0A7IA74"/>
<evidence type="ECO:0000256" key="3">
    <source>
        <dbReference type="ARBA" id="ARBA00022670"/>
    </source>
</evidence>
<dbReference type="RefSeq" id="WP_022858098.1">
    <property type="nucleotide sequence ID" value="NZ_CP007457.1"/>
</dbReference>
<dbReference type="Proteomes" id="UP000030636">
    <property type="component" value="Chromosome"/>
</dbReference>
<protein>
    <recommendedName>
        <fullName evidence="6">Dipeptidase</fullName>
        <ecNumber evidence="6">3.4.-.-</ecNumber>
    </recommendedName>
</protein>
<evidence type="ECO:0000313" key="8">
    <source>
        <dbReference type="Proteomes" id="UP000030636"/>
    </source>
</evidence>
<dbReference type="EMBL" id="CP007457">
    <property type="protein sequence ID" value="AIZ15719.1"/>
    <property type="molecule type" value="Genomic_DNA"/>
</dbReference>
<keyword evidence="4 6" id="KW-0378">Hydrolase</keyword>
<dbReference type="PANTHER" id="PTHR12994:SF17">
    <property type="entry name" value="LD30995P"/>
    <property type="match status" value="1"/>
</dbReference>
<dbReference type="PANTHER" id="PTHR12994">
    <property type="entry name" value="SECERNIN"/>
    <property type="match status" value="1"/>
</dbReference>
<dbReference type="GO" id="GO:0016805">
    <property type="term" value="F:dipeptidase activity"/>
    <property type="evidence" value="ECO:0007669"/>
    <property type="project" value="UniProtKB-KW"/>
</dbReference>
<keyword evidence="5 6" id="KW-0224">Dipeptidase</keyword>
<comment type="similarity">
    <text evidence="2 6">Belongs to the peptidase C69 family.</text>
</comment>
<comment type="catalytic activity">
    <reaction evidence="1">
        <text>an L-aminoacyl-L-amino acid + H2O = 2 an L-alpha-amino acid</text>
        <dbReference type="Rhea" id="RHEA:48940"/>
        <dbReference type="ChEBI" id="CHEBI:15377"/>
        <dbReference type="ChEBI" id="CHEBI:59869"/>
        <dbReference type="ChEBI" id="CHEBI:77460"/>
        <dbReference type="EC" id="3.4.13.19"/>
    </reaction>
</comment>
<name>A0A0A7IA74_9BIFI</name>
<accession>A0A0A7IA74</accession>
<gene>
    <name evidence="7" type="ORF">AH67_01170</name>
</gene>
<dbReference type="GO" id="GO:0070004">
    <property type="term" value="F:cysteine-type exopeptidase activity"/>
    <property type="evidence" value="ECO:0007669"/>
    <property type="project" value="InterPro"/>
</dbReference>
<dbReference type="Gene3D" id="3.60.60.10">
    <property type="entry name" value="Penicillin V Acylase, Chain A"/>
    <property type="match status" value="1"/>
</dbReference>
<keyword evidence="3 6" id="KW-0645">Protease</keyword>
<evidence type="ECO:0000256" key="6">
    <source>
        <dbReference type="RuleBase" id="RU364089"/>
    </source>
</evidence>
<dbReference type="STRING" id="1447715.AH67_01170"/>
<dbReference type="OrthoDB" id="5147328at2"/>
<proteinExistence type="inferred from homology"/>
<evidence type="ECO:0000256" key="2">
    <source>
        <dbReference type="ARBA" id="ARBA00007225"/>
    </source>
</evidence>
<dbReference type="Pfam" id="PF03577">
    <property type="entry name" value="Peptidase_C69"/>
    <property type="match status" value="1"/>
</dbReference>
<dbReference type="GO" id="GO:0006508">
    <property type="term" value="P:proteolysis"/>
    <property type="evidence" value="ECO:0007669"/>
    <property type="project" value="UniProtKB-KW"/>
</dbReference>
<dbReference type="HOGENOM" id="CLU_014823_4_1_11"/>
<organism evidence="7 8">
    <name type="scientific">Bifidobacterium pseudolongum PV8-2</name>
    <dbReference type="NCBI Taxonomy" id="1447715"/>
    <lineage>
        <taxon>Bacteria</taxon>
        <taxon>Bacillati</taxon>
        <taxon>Actinomycetota</taxon>
        <taxon>Actinomycetes</taxon>
        <taxon>Bifidobacteriales</taxon>
        <taxon>Bifidobacteriaceae</taxon>
        <taxon>Bifidobacterium</taxon>
    </lineage>
</organism>
<dbReference type="EC" id="3.4.-.-" evidence="6"/>
<dbReference type="NCBIfam" id="NF033678">
    <property type="entry name" value="C69_fam_dipept"/>
    <property type="match status" value="1"/>
</dbReference>
<evidence type="ECO:0000256" key="4">
    <source>
        <dbReference type="ARBA" id="ARBA00022801"/>
    </source>
</evidence>
<reference evidence="7 8" key="1">
    <citation type="journal article" date="2015" name="Genome Announc.">
        <title>Bifidobacterium pseudolongum Strain PV8-2, Isolated from a Stool Sample of an Anemic Kenyan Infant.</title>
        <authorList>
            <person name="Vazquez-Gutierrez P."/>
            <person name="Lacroix C."/>
            <person name="Chassard C."/>
            <person name="Klumpp J."/>
            <person name="Stevens M.J."/>
            <person name="Jans C."/>
        </authorList>
    </citation>
    <scope>NUCLEOTIDE SEQUENCE [LARGE SCALE GENOMIC DNA]</scope>
    <source>
        <strain evidence="7 8">PV8-2</strain>
    </source>
</reference>